<dbReference type="CDD" id="cd00448">
    <property type="entry name" value="YjgF_YER057c_UK114_family"/>
    <property type="match status" value="1"/>
</dbReference>
<protein>
    <recommendedName>
        <fullName evidence="4">RidA family protein</fullName>
    </recommendedName>
</protein>
<dbReference type="Gene3D" id="3.30.1330.40">
    <property type="entry name" value="RutC-like"/>
    <property type="match status" value="3"/>
</dbReference>
<dbReference type="SUPFAM" id="SSF55298">
    <property type="entry name" value="YjgF-like"/>
    <property type="match status" value="3"/>
</dbReference>
<accession>A0ABP9SUK5</accession>
<comment type="caution">
    <text evidence="2">The sequence shown here is derived from an EMBL/GenBank/DDBJ whole genome shotgun (WGS) entry which is preliminary data.</text>
</comment>
<reference evidence="3" key="1">
    <citation type="journal article" date="2019" name="Int. J. Syst. Evol. Microbiol.">
        <title>The Global Catalogue of Microorganisms (GCM) 10K type strain sequencing project: providing services to taxonomists for standard genome sequencing and annotation.</title>
        <authorList>
            <consortium name="The Broad Institute Genomics Platform"/>
            <consortium name="The Broad Institute Genome Sequencing Center for Infectious Disease"/>
            <person name="Wu L."/>
            <person name="Ma J."/>
        </authorList>
    </citation>
    <scope>NUCLEOTIDE SEQUENCE [LARGE SCALE GENOMIC DNA]</scope>
    <source>
        <strain evidence="3">JCM 18304</strain>
    </source>
</reference>
<dbReference type="PANTHER" id="PTHR11803">
    <property type="entry name" value="2-IMINOBUTANOATE/2-IMINOPROPANOATE DEAMINASE RIDA"/>
    <property type="match status" value="1"/>
</dbReference>
<evidence type="ECO:0008006" key="4">
    <source>
        <dbReference type="Google" id="ProtNLM"/>
    </source>
</evidence>
<feature type="compositionally biased region" description="Low complexity" evidence="1">
    <location>
        <begin position="367"/>
        <end position="401"/>
    </location>
</feature>
<dbReference type="EMBL" id="BAABJQ010000049">
    <property type="protein sequence ID" value="GAA5201350.1"/>
    <property type="molecule type" value="Genomic_DNA"/>
</dbReference>
<dbReference type="RefSeq" id="WP_345639008.1">
    <property type="nucleotide sequence ID" value="NZ_BAABJQ010000049.1"/>
</dbReference>
<evidence type="ECO:0000313" key="2">
    <source>
        <dbReference type="EMBL" id="GAA5201350.1"/>
    </source>
</evidence>
<dbReference type="InterPro" id="IPR006175">
    <property type="entry name" value="YjgF/YER057c/UK114"/>
</dbReference>
<evidence type="ECO:0000313" key="3">
    <source>
        <dbReference type="Proteomes" id="UP001501570"/>
    </source>
</evidence>
<sequence length="401" mass="42456">MQQVEIAAFAERGRQFSVAALRGNDPSTGELPASAQAQFHNAFGNLGRLLAEHDLSPDEVGRVTVLAPDRSYRQFINEPWLAMFPEANRPARRTTHLALPPGVAVELLVAGVRGATRTALEIEGIRHKDPLPMGARLDEYLFSSAIVPDLPGGGQPEDIAAIRQAFTNLESLLAAAGATTRDVSHVSVYLGRWDIHDDMVDTWVATFPDEHSRPSRKTFYYPSVSIQLHCDGVIGGDRSNLEIDGLGHRDPIPMGAVTAGTFTTSGIDGRDPATGRVPRHVGPQARQALTNLRTLMATAGTTDADLLHVDALVGQQRYADELLEVWAAAFPNPAAAPTLQVTELGLVARDYLVQFIAKGIPPSGAKTAQANSTAEANATTNANATTDANGAANANGAAGGA</sequence>
<dbReference type="Pfam" id="PF01042">
    <property type="entry name" value="Ribonuc_L-PSP"/>
    <property type="match status" value="2"/>
</dbReference>
<gene>
    <name evidence="2" type="ORF">GCM10023322_81180</name>
</gene>
<dbReference type="PANTHER" id="PTHR11803:SF39">
    <property type="entry name" value="2-IMINOBUTANOATE_2-IMINOPROPANOATE DEAMINASE"/>
    <property type="match status" value="1"/>
</dbReference>
<dbReference type="InterPro" id="IPR035959">
    <property type="entry name" value="RutC-like_sf"/>
</dbReference>
<feature type="region of interest" description="Disordered" evidence="1">
    <location>
        <begin position="362"/>
        <end position="401"/>
    </location>
</feature>
<proteinExistence type="predicted"/>
<dbReference type="Proteomes" id="UP001501570">
    <property type="component" value="Unassembled WGS sequence"/>
</dbReference>
<evidence type="ECO:0000256" key="1">
    <source>
        <dbReference type="SAM" id="MobiDB-lite"/>
    </source>
</evidence>
<organism evidence="2 3">
    <name type="scientific">Rugosimonospora acidiphila</name>
    <dbReference type="NCBI Taxonomy" id="556531"/>
    <lineage>
        <taxon>Bacteria</taxon>
        <taxon>Bacillati</taxon>
        <taxon>Actinomycetota</taxon>
        <taxon>Actinomycetes</taxon>
        <taxon>Micromonosporales</taxon>
        <taxon>Micromonosporaceae</taxon>
        <taxon>Rugosimonospora</taxon>
    </lineage>
</organism>
<name>A0ABP9SUK5_9ACTN</name>
<keyword evidence="3" id="KW-1185">Reference proteome</keyword>